<accession>A0A2U1FR14</accession>
<protein>
    <submittedName>
        <fullName evidence="2">N-methylhydantoinase B</fullName>
    </submittedName>
</protein>
<dbReference type="GO" id="GO:0005829">
    <property type="term" value="C:cytosol"/>
    <property type="evidence" value="ECO:0007669"/>
    <property type="project" value="TreeGrafter"/>
</dbReference>
<organism evidence="2 3">
    <name type="scientific">Actinomycetospora cinnamomea</name>
    <dbReference type="NCBI Taxonomy" id="663609"/>
    <lineage>
        <taxon>Bacteria</taxon>
        <taxon>Bacillati</taxon>
        <taxon>Actinomycetota</taxon>
        <taxon>Actinomycetes</taxon>
        <taxon>Pseudonocardiales</taxon>
        <taxon>Pseudonocardiaceae</taxon>
        <taxon>Actinomycetospora</taxon>
    </lineage>
</organism>
<keyword evidence="3" id="KW-1185">Reference proteome</keyword>
<dbReference type="OrthoDB" id="102473at2"/>
<reference evidence="2 3" key="1">
    <citation type="submission" date="2018-04" db="EMBL/GenBank/DDBJ databases">
        <title>Genomic Encyclopedia of Type Strains, Phase IV (KMG-IV): sequencing the most valuable type-strain genomes for metagenomic binning, comparative biology and taxonomic classification.</title>
        <authorList>
            <person name="Goeker M."/>
        </authorList>
    </citation>
    <scope>NUCLEOTIDE SEQUENCE [LARGE SCALE GENOMIC DNA]</scope>
    <source>
        <strain evidence="2 3">DSM 45771</strain>
    </source>
</reference>
<feature type="domain" description="Hydantoinase B/oxoprolinase" evidence="1">
    <location>
        <begin position="43"/>
        <end position="603"/>
    </location>
</feature>
<dbReference type="GO" id="GO:0017168">
    <property type="term" value="F:5-oxoprolinase (ATP-hydrolyzing) activity"/>
    <property type="evidence" value="ECO:0007669"/>
    <property type="project" value="TreeGrafter"/>
</dbReference>
<evidence type="ECO:0000313" key="3">
    <source>
        <dbReference type="Proteomes" id="UP000245639"/>
    </source>
</evidence>
<dbReference type="Pfam" id="PF02538">
    <property type="entry name" value="Hydantoinase_B"/>
    <property type="match status" value="1"/>
</dbReference>
<dbReference type="RefSeq" id="WP_116706415.1">
    <property type="nucleotide sequence ID" value="NZ_QEKW01000001.1"/>
</dbReference>
<name>A0A2U1FR14_9PSEU</name>
<evidence type="ECO:0000259" key="1">
    <source>
        <dbReference type="Pfam" id="PF02538"/>
    </source>
</evidence>
<dbReference type="AlphaFoldDB" id="A0A2U1FR14"/>
<dbReference type="EMBL" id="QEKW01000001">
    <property type="protein sequence ID" value="PVZ14589.1"/>
    <property type="molecule type" value="Genomic_DNA"/>
</dbReference>
<sequence length="776" mass="82213">MTMAVPGSERFSSRPVDPAELAAQLPESLPVHTVTQEQIDAVDPLTYEVVRHRLWSVTDEMGEALKRMSGSPIVTDANDFDFAVSDELGQEVQVGLYNTMLVGAVDLAIYWTLQHRATNPGIAEGDMFLTNDPWVGGGLHQNDAMVYQPVFWDGKLFGWTSAIAHQPDLGGVGLGSFSPAAQDVFSESLPTPPVKVVRDGVLQDDVADVWVRRSRVPLMIGLDLRAKVGANTVGRDRLLAVIAQYGADTVKAVMKRMMTDAESRLRGKLTAVPDGTWRATGYQDQSHTGDRGLHKITVAMTKAADHLTFDFTGTDPQSGVVNCTYAGMRGGVMLALLPLLAGDIPWSAGGLMRCFDLVAEEGTINNASFPAAVGRGPIGPAWLTGNLVAECLSQMLDQAPDPGDEGAHVQATCCGTWDTAVIAGLDQRGAVPTPFLSIIMDPMAGGYGAQPHADGMDTGGLFCIPLGRVPDVEMTEFLYPVLALWRREEPDSGGPGRRRGGVSASMAITPHGTSFPIGLVLASNGKAVSQNNGLAGGYPGNTGVEYIARGGDVTTMLGSGRMPSDLADVGGSAELQPCYGETYVAPGEVFTMFWQGGGGYGDPLTRDPDDVARDVREEKVTAATAEQAYGVVLDTSGTVDAEATETRRRDLRDARRARGGANGTPRETIDLTGGRRLDDNLVAVRREGADQVACRHCATVLGSGAVGELDLVRYDGPVSDAGPQVVDGAGEYVDVEVAFRQYCCPGCFTAVSTAVVPVDHVDDVTRTSRVLADARS</sequence>
<proteinExistence type="predicted"/>
<dbReference type="Proteomes" id="UP000245639">
    <property type="component" value="Unassembled WGS sequence"/>
</dbReference>
<dbReference type="GO" id="GO:0006749">
    <property type="term" value="P:glutathione metabolic process"/>
    <property type="evidence" value="ECO:0007669"/>
    <property type="project" value="TreeGrafter"/>
</dbReference>
<dbReference type="PANTHER" id="PTHR11365:SF23">
    <property type="entry name" value="HYPOTHETICAL 5-OXOPROLINASE (EUROFUNG)-RELATED"/>
    <property type="match status" value="1"/>
</dbReference>
<dbReference type="InterPro" id="IPR003692">
    <property type="entry name" value="Hydantoinase_B"/>
</dbReference>
<comment type="caution">
    <text evidence="2">The sequence shown here is derived from an EMBL/GenBank/DDBJ whole genome shotgun (WGS) entry which is preliminary data.</text>
</comment>
<dbReference type="InterPro" id="IPR045079">
    <property type="entry name" value="Oxoprolinase-like"/>
</dbReference>
<evidence type="ECO:0000313" key="2">
    <source>
        <dbReference type="EMBL" id="PVZ14589.1"/>
    </source>
</evidence>
<gene>
    <name evidence="2" type="ORF">C8D89_101454</name>
</gene>
<dbReference type="PANTHER" id="PTHR11365">
    <property type="entry name" value="5-OXOPROLINASE RELATED"/>
    <property type="match status" value="1"/>
</dbReference>